<dbReference type="PANTHER" id="PTHR37048">
    <property type="entry name" value="QUESTIONABLE PROTEIN"/>
    <property type="match status" value="1"/>
</dbReference>
<proteinExistence type="predicted"/>
<sequence>MGSCNLTPTSSLAAQIKYLPKREDILNLSPERLPSNLNEKAYGHPVLIISPNVDEIGKVVVFLMTSFGGQNILVKFPNTEPGSKQNRRIRENYWPIKPTPNHPDTSDRLQLKDGRDIDRPYSYIDTQTSYPLPYDILWRYNGPGPEENWVLDDESFKKVAGKRDYVKFHSENWRGEPQETPPPLPEPVRERKEEGKQAAKNRTICDIDLARENQWEIMMENYEEMMDSWPWDDMKRKFGIEQVDDPDP</sequence>
<feature type="region of interest" description="Disordered" evidence="1">
    <location>
        <begin position="171"/>
        <end position="200"/>
    </location>
</feature>
<gene>
    <name evidence="2" type="ORF">B0T20DRAFT_343288</name>
</gene>
<reference evidence="2" key="1">
    <citation type="journal article" date="2023" name="Mol. Phylogenet. Evol.">
        <title>Genome-scale phylogeny and comparative genomics of the fungal order Sordariales.</title>
        <authorList>
            <person name="Hensen N."/>
            <person name="Bonometti L."/>
            <person name="Westerberg I."/>
            <person name="Brannstrom I.O."/>
            <person name="Guillou S."/>
            <person name="Cros-Aarteil S."/>
            <person name="Calhoun S."/>
            <person name="Haridas S."/>
            <person name="Kuo A."/>
            <person name="Mondo S."/>
            <person name="Pangilinan J."/>
            <person name="Riley R."/>
            <person name="LaButti K."/>
            <person name="Andreopoulos B."/>
            <person name="Lipzen A."/>
            <person name="Chen C."/>
            <person name="Yan M."/>
            <person name="Daum C."/>
            <person name="Ng V."/>
            <person name="Clum A."/>
            <person name="Steindorff A."/>
            <person name="Ohm R.A."/>
            <person name="Martin F."/>
            <person name="Silar P."/>
            <person name="Natvig D.O."/>
            <person name="Lalanne C."/>
            <person name="Gautier V."/>
            <person name="Ament-Velasquez S.L."/>
            <person name="Kruys A."/>
            <person name="Hutchinson M.I."/>
            <person name="Powell A.J."/>
            <person name="Barry K."/>
            <person name="Miller A.N."/>
            <person name="Grigoriev I.V."/>
            <person name="Debuchy R."/>
            <person name="Gladieux P."/>
            <person name="Hiltunen Thoren M."/>
            <person name="Johannesson H."/>
        </authorList>
    </citation>
    <scope>NUCLEOTIDE SEQUENCE</scope>
    <source>
        <strain evidence="2">FGSC 1904</strain>
    </source>
</reference>
<evidence type="ECO:0000313" key="2">
    <source>
        <dbReference type="EMBL" id="KAK3402495.1"/>
    </source>
</evidence>
<keyword evidence="3" id="KW-1185">Reference proteome</keyword>
<organism evidence="2 3">
    <name type="scientific">Sordaria brevicollis</name>
    <dbReference type="NCBI Taxonomy" id="83679"/>
    <lineage>
        <taxon>Eukaryota</taxon>
        <taxon>Fungi</taxon>
        <taxon>Dikarya</taxon>
        <taxon>Ascomycota</taxon>
        <taxon>Pezizomycotina</taxon>
        <taxon>Sordariomycetes</taxon>
        <taxon>Sordariomycetidae</taxon>
        <taxon>Sordariales</taxon>
        <taxon>Sordariaceae</taxon>
        <taxon>Sordaria</taxon>
    </lineage>
</organism>
<dbReference type="Proteomes" id="UP001281003">
    <property type="component" value="Unassembled WGS sequence"/>
</dbReference>
<evidence type="ECO:0000313" key="3">
    <source>
        <dbReference type="Proteomes" id="UP001281003"/>
    </source>
</evidence>
<comment type="caution">
    <text evidence="2">The sequence shown here is derived from an EMBL/GenBank/DDBJ whole genome shotgun (WGS) entry which is preliminary data.</text>
</comment>
<name>A0AAE0PMV6_SORBR</name>
<accession>A0AAE0PMV6</accession>
<protein>
    <submittedName>
        <fullName evidence="2">Uncharacterized protein</fullName>
    </submittedName>
</protein>
<feature type="compositionally biased region" description="Basic and acidic residues" evidence="1">
    <location>
        <begin position="187"/>
        <end position="200"/>
    </location>
</feature>
<dbReference type="PANTHER" id="PTHR37048:SF2">
    <property type="entry name" value="QUESTIONABLE PROTEIN"/>
    <property type="match status" value="1"/>
</dbReference>
<dbReference type="EMBL" id="JAUTDP010000001">
    <property type="protein sequence ID" value="KAK3402495.1"/>
    <property type="molecule type" value="Genomic_DNA"/>
</dbReference>
<evidence type="ECO:0000256" key="1">
    <source>
        <dbReference type="SAM" id="MobiDB-lite"/>
    </source>
</evidence>
<reference evidence="2" key="2">
    <citation type="submission" date="2023-07" db="EMBL/GenBank/DDBJ databases">
        <authorList>
            <consortium name="Lawrence Berkeley National Laboratory"/>
            <person name="Haridas S."/>
            <person name="Hensen N."/>
            <person name="Bonometti L."/>
            <person name="Westerberg I."/>
            <person name="Brannstrom I.O."/>
            <person name="Guillou S."/>
            <person name="Cros-Aarteil S."/>
            <person name="Calhoun S."/>
            <person name="Kuo A."/>
            <person name="Mondo S."/>
            <person name="Pangilinan J."/>
            <person name="Riley R."/>
            <person name="LaButti K."/>
            <person name="Andreopoulos B."/>
            <person name="Lipzen A."/>
            <person name="Chen C."/>
            <person name="Yanf M."/>
            <person name="Daum C."/>
            <person name="Ng V."/>
            <person name="Clum A."/>
            <person name="Steindorff A."/>
            <person name="Ohm R."/>
            <person name="Martin F."/>
            <person name="Silar P."/>
            <person name="Natvig D."/>
            <person name="Lalanne C."/>
            <person name="Gautier V."/>
            <person name="Ament-velasquez S.L."/>
            <person name="Kruys A."/>
            <person name="Hutchinson M.I."/>
            <person name="Powell A.J."/>
            <person name="Barry K."/>
            <person name="Miller A.N."/>
            <person name="Grigoriev I.V."/>
            <person name="Debuchy R."/>
            <person name="Gladieux P."/>
            <person name="Thoren M.H."/>
            <person name="Johannesson H."/>
        </authorList>
    </citation>
    <scope>NUCLEOTIDE SEQUENCE</scope>
    <source>
        <strain evidence="2">FGSC 1904</strain>
    </source>
</reference>
<dbReference type="AlphaFoldDB" id="A0AAE0PMV6"/>